<evidence type="ECO:0000313" key="1">
    <source>
        <dbReference type="EMBL" id="SCM82586.1"/>
    </source>
</evidence>
<sequence length="387" mass="45034">MNVHTVELGQPLGPNMIRRFCRLQRWFRFPQRDKMNRSCRSITDFVRAAGDTASASPDQLTSCMYPADGIQKVTLVRNPSQLGYFYLVVVVNLEALYRQATTVESFSSFTSERLQRCSQEFERIMAEYSGIRLRALVEWSVRRVDYAIDLRYPNLVPLYVSLMKQGRIPRGMEMRRSYEGSYYLESPNEDVTINFYDKAAQLRHERTLCNNDRLLLEAEGLLRLEVQCQGRKLNHLCDLVRRRSLPYYGRTIRTFLHEELANTVVQDYFYRALGYQDYYTFQAAMTKLERQRGRKDMKQRIVHFLQQVRMTGSVSAAIAAYRKGIMPDGITAIISGPESSLQNILHEYLPRYGLNPVLLPEEWNGGMLQNPMPENLQIYRPTALRAS</sequence>
<proteinExistence type="predicted"/>
<dbReference type="AlphaFoldDB" id="A0A212LYJ6"/>
<organism evidence="1">
    <name type="scientific">uncultured Sporomusa sp</name>
    <dbReference type="NCBI Taxonomy" id="307249"/>
    <lineage>
        <taxon>Bacteria</taxon>
        <taxon>Bacillati</taxon>
        <taxon>Bacillota</taxon>
        <taxon>Negativicutes</taxon>
        <taxon>Selenomonadales</taxon>
        <taxon>Sporomusaceae</taxon>
        <taxon>Sporomusa</taxon>
        <taxon>environmental samples</taxon>
    </lineage>
</organism>
<accession>A0A212LYJ6</accession>
<gene>
    <name evidence="1" type="ORF">KL86SPO_50357</name>
</gene>
<reference evidence="1" key="1">
    <citation type="submission" date="2016-08" db="EMBL/GenBank/DDBJ databases">
        <authorList>
            <person name="Seilhamer J.J."/>
        </authorList>
    </citation>
    <scope>NUCLEOTIDE SEQUENCE</scope>
    <source>
        <strain evidence="1">86</strain>
    </source>
</reference>
<dbReference type="EMBL" id="FMJE01000005">
    <property type="protein sequence ID" value="SCM82586.1"/>
    <property type="molecule type" value="Genomic_DNA"/>
</dbReference>
<protein>
    <submittedName>
        <fullName evidence="1">Uncharacterized protein</fullName>
    </submittedName>
</protein>
<name>A0A212LYJ6_9FIRM</name>